<dbReference type="InterPro" id="IPR025982">
    <property type="entry name" value="SieB"/>
</dbReference>
<protein>
    <submittedName>
        <fullName evidence="2">Super-infection exclusion protein B</fullName>
    </submittedName>
</protein>
<keyword evidence="1" id="KW-1133">Transmembrane helix</keyword>
<accession>A0AAJ1HTZ8</accession>
<name>A0AAJ1HTZ8_LIMMU</name>
<keyword evidence="1" id="KW-0812">Transmembrane</keyword>
<dbReference type="AlphaFoldDB" id="A0AAJ1HTZ8"/>
<proteinExistence type="predicted"/>
<dbReference type="Pfam" id="PF14163">
    <property type="entry name" value="SieB"/>
    <property type="match status" value="1"/>
</dbReference>
<gene>
    <name evidence="2" type="ORF">PO250_06330</name>
</gene>
<keyword evidence="1" id="KW-0472">Membrane</keyword>
<dbReference type="Proteomes" id="UP001220670">
    <property type="component" value="Unassembled WGS sequence"/>
</dbReference>
<sequence length="171" mass="19979">MEYLKPFLEALKLKPKARLTGFIFCLALLLLKPLLQNYSMRWFYKHLSWIAVLFMLLFGASLISDLLYYGKSKYVTYKSHKRFDDYVSNLSGRKLEIVKAIYEGKGRSARIRINDTDLRELVARNIIVQATESSAVFPNEENLSNPPMYFLLQPRTLGLIEKQPDFFAKRK</sequence>
<evidence type="ECO:0000256" key="1">
    <source>
        <dbReference type="SAM" id="Phobius"/>
    </source>
</evidence>
<evidence type="ECO:0000313" key="2">
    <source>
        <dbReference type="EMBL" id="MDC2829923.1"/>
    </source>
</evidence>
<evidence type="ECO:0000313" key="3">
    <source>
        <dbReference type="Proteomes" id="UP001220670"/>
    </source>
</evidence>
<organism evidence="2 3">
    <name type="scientific">Limosilactobacillus mucosae</name>
    <name type="common">Lactobacillus mucosae</name>
    <dbReference type="NCBI Taxonomy" id="97478"/>
    <lineage>
        <taxon>Bacteria</taxon>
        <taxon>Bacillati</taxon>
        <taxon>Bacillota</taxon>
        <taxon>Bacilli</taxon>
        <taxon>Lactobacillales</taxon>
        <taxon>Lactobacillaceae</taxon>
        <taxon>Limosilactobacillus</taxon>
    </lineage>
</organism>
<dbReference type="RefSeq" id="WP_272209051.1">
    <property type="nucleotide sequence ID" value="NZ_JAQOMV010000030.1"/>
</dbReference>
<feature type="transmembrane region" description="Helical" evidence="1">
    <location>
        <begin position="17"/>
        <end position="35"/>
    </location>
</feature>
<feature type="transmembrane region" description="Helical" evidence="1">
    <location>
        <begin position="47"/>
        <end position="69"/>
    </location>
</feature>
<reference evidence="2" key="1">
    <citation type="submission" date="2023-01" db="EMBL/GenBank/DDBJ databases">
        <title>Genome analysis of 13 Lactobacillus isolated from gut of wild boar.</title>
        <authorList>
            <person name="Papp P."/>
            <person name="Libisch B."/>
            <person name="Nagy T."/>
            <person name="Olasz F."/>
        </authorList>
    </citation>
    <scope>NUCLEOTIDE SEQUENCE</scope>
    <source>
        <strain evidence="2">F146</strain>
    </source>
</reference>
<dbReference type="EMBL" id="JAQONE010000022">
    <property type="protein sequence ID" value="MDC2829923.1"/>
    <property type="molecule type" value="Genomic_DNA"/>
</dbReference>
<comment type="caution">
    <text evidence="2">The sequence shown here is derived from an EMBL/GenBank/DDBJ whole genome shotgun (WGS) entry which is preliminary data.</text>
</comment>